<dbReference type="EMBL" id="SDIL01000200">
    <property type="protein sequence ID" value="RXK34744.1"/>
    <property type="molecule type" value="Genomic_DNA"/>
</dbReference>
<dbReference type="VEuPathDB" id="FungiDB:TREMEDRAFT_65063"/>
<comment type="caution">
    <text evidence="2">The sequence shown here is derived from an EMBL/GenBank/DDBJ whole genome shotgun (WGS) entry which is preliminary data.</text>
</comment>
<protein>
    <submittedName>
        <fullName evidence="2">Uncharacterized protein</fullName>
    </submittedName>
</protein>
<reference evidence="2 3" key="1">
    <citation type="submission" date="2016-06" db="EMBL/GenBank/DDBJ databases">
        <title>Evolution of pathogenesis and genome organization in the Tremellales.</title>
        <authorList>
            <person name="Cuomo C."/>
            <person name="Litvintseva A."/>
            <person name="Heitman J."/>
            <person name="Chen Y."/>
            <person name="Sun S."/>
            <person name="Springer D."/>
            <person name="Dromer F."/>
            <person name="Young S."/>
            <person name="Zeng Q."/>
            <person name="Chapman S."/>
            <person name="Gujja S."/>
            <person name="Saif S."/>
            <person name="Birren B."/>
        </authorList>
    </citation>
    <scope>NUCLEOTIDE SEQUENCE [LARGE SCALE GENOMIC DNA]</scope>
    <source>
        <strain evidence="2 3">ATCC 28783</strain>
    </source>
</reference>
<accession>A0A4Q1BAN9</accession>
<feature type="compositionally biased region" description="Low complexity" evidence="1">
    <location>
        <begin position="9"/>
        <end position="21"/>
    </location>
</feature>
<evidence type="ECO:0000313" key="2">
    <source>
        <dbReference type="EMBL" id="RXK34744.1"/>
    </source>
</evidence>
<dbReference type="Proteomes" id="UP000289152">
    <property type="component" value="Unassembled WGS sequence"/>
</dbReference>
<feature type="region of interest" description="Disordered" evidence="1">
    <location>
        <begin position="1"/>
        <end position="59"/>
    </location>
</feature>
<dbReference type="AlphaFoldDB" id="A0A4Q1BAN9"/>
<keyword evidence="3" id="KW-1185">Reference proteome</keyword>
<evidence type="ECO:0000256" key="1">
    <source>
        <dbReference type="SAM" id="MobiDB-lite"/>
    </source>
</evidence>
<dbReference type="InParanoid" id="A0A4Q1BAN9"/>
<proteinExistence type="predicted"/>
<gene>
    <name evidence="2" type="ORF">M231_08005</name>
</gene>
<name>A0A4Q1BAN9_TREME</name>
<sequence length="59" mass="6505">MSKRTLSPSSSTCRTRASTTAMLPDVDPEPLMRQTKRMRITSQATGSGQTPMVDASRQY</sequence>
<feature type="compositionally biased region" description="Polar residues" evidence="1">
    <location>
        <begin position="40"/>
        <end position="50"/>
    </location>
</feature>
<evidence type="ECO:0000313" key="3">
    <source>
        <dbReference type="Proteomes" id="UP000289152"/>
    </source>
</evidence>
<organism evidence="2 3">
    <name type="scientific">Tremella mesenterica</name>
    <name type="common">Jelly fungus</name>
    <dbReference type="NCBI Taxonomy" id="5217"/>
    <lineage>
        <taxon>Eukaryota</taxon>
        <taxon>Fungi</taxon>
        <taxon>Dikarya</taxon>
        <taxon>Basidiomycota</taxon>
        <taxon>Agaricomycotina</taxon>
        <taxon>Tremellomycetes</taxon>
        <taxon>Tremellales</taxon>
        <taxon>Tremellaceae</taxon>
        <taxon>Tremella</taxon>
    </lineage>
</organism>